<proteinExistence type="predicted"/>
<dbReference type="EMBL" id="CP076128">
    <property type="protein sequence ID" value="QWG06685.1"/>
    <property type="molecule type" value="Genomic_DNA"/>
</dbReference>
<dbReference type="InterPro" id="IPR009061">
    <property type="entry name" value="DNA-bd_dom_put_sf"/>
</dbReference>
<evidence type="ECO:0000259" key="1">
    <source>
        <dbReference type="Pfam" id="PF12728"/>
    </source>
</evidence>
<dbReference type="Proteomes" id="UP000682802">
    <property type="component" value="Chromosome 1"/>
</dbReference>
<reference evidence="2 3" key="1">
    <citation type="submission" date="2021-05" db="EMBL/GenBank/DDBJ databases">
        <title>Comparative genomic studies on the polysaccharide-degrading batcterial strains of the Flammeovirga genus.</title>
        <authorList>
            <person name="Zewei F."/>
            <person name="Zheng Z."/>
            <person name="Yu L."/>
            <person name="Ruyue G."/>
            <person name="Yanhong M."/>
            <person name="Yuanyuan C."/>
            <person name="Jingyan G."/>
            <person name="Wenjun H."/>
        </authorList>
    </citation>
    <scope>NUCLEOTIDE SEQUENCE [LARGE SCALE GENOMIC DNA]</scope>
    <source>
        <strain evidence="2 3">YS10</strain>
    </source>
</reference>
<dbReference type="SUPFAM" id="SSF46955">
    <property type="entry name" value="Putative DNA-binding domain"/>
    <property type="match status" value="1"/>
</dbReference>
<accession>A0ABX8GSW2</accession>
<dbReference type="RefSeq" id="WP_144074091.1">
    <property type="nucleotide sequence ID" value="NZ_CP076128.1"/>
</dbReference>
<feature type="domain" description="Helix-turn-helix" evidence="1">
    <location>
        <begin position="38"/>
        <end position="84"/>
    </location>
</feature>
<dbReference type="InterPro" id="IPR041657">
    <property type="entry name" value="HTH_17"/>
</dbReference>
<evidence type="ECO:0000313" key="2">
    <source>
        <dbReference type="EMBL" id="QWG06685.1"/>
    </source>
</evidence>
<gene>
    <name evidence="2" type="ORF">KM029_15415</name>
</gene>
<organism evidence="2 3">
    <name type="scientific">Flammeovirga kamogawensis</name>
    <dbReference type="NCBI Taxonomy" id="373891"/>
    <lineage>
        <taxon>Bacteria</taxon>
        <taxon>Pseudomonadati</taxon>
        <taxon>Bacteroidota</taxon>
        <taxon>Cytophagia</taxon>
        <taxon>Cytophagales</taxon>
        <taxon>Flammeovirgaceae</taxon>
        <taxon>Flammeovirga</taxon>
    </lineage>
</organism>
<protein>
    <submittedName>
        <fullName evidence="2">Helix-turn-helix domain-containing protein</fullName>
    </submittedName>
</protein>
<sequence>MGVQNTNIILQGMDYETFVEQLKKDLFNDNGFVFNRILTFQQTMEFLGFSRAYLYRLIRKGEIPFKQRGSKKFFLREELEEWIAIGDSLQEHNVESLNDEF</sequence>
<dbReference type="Pfam" id="PF12728">
    <property type="entry name" value="HTH_17"/>
    <property type="match status" value="1"/>
</dbReference>
<evidence type="ECO:0000313" key="3">
    <source>
        <dbReference type="Proteomes" id="UP000682802"/>
    </source>
</evidence>
<name>A0ABX8GSW2_9BACT</name>
<keyword evidence="3" id="KW-1185">Reference proteome</keyword>
<dbReference type="NCBIfam" id="TIGR01764">
    <property type="entry name" value="excise"/>
    <property type="match status" value="1"/>
</dbReference>
<dbReference type="InterPro" id="IPR010093">
    <property type="entry name" value="SinI_DNA-bd"/>
</dbReference>